<organism evidence="1 2">
    <name type="scientific">Novacetimonas pomaceti</name>
    <dbReference type="NCBI Taxonomy" id="2021998"/>
    <lineage>
        <taxon>Bacteria</taxon>
        <taxon>Pseudomonadati</taxon>
        <taxon>Pseudomonadota</taxon>
        <taxon>Alphaproteobacteria</taxon>
        <taxon>Acetobacterales</taxon>
        <taxon>Acetobacteraceae</taxon>
        <taxon>Novacetimonas</taxon>
    </lineage>
</organism>
<proteinExistence type="predicted"/>
<reference evidence="1 2" key="1">
    <citation type="submission" date="2017-07" db="EMBL/GenBank/DDBJ databases">
        <title>A draft genome sequence of Komagataeibacter sp. T5K1.</title>
        <authorList>
            <person name="Skraban J."/>
            <person name="Cleenwerck I."/>
            <person name="Vandamme P."/>
            <person name="Trcek J."/>
        </authorList>
    </citation>
    <scope>NUCLEOTIDE SEQUENCE [LARGE SCALE GENOMIC DNA]</scope>
    <source>
        <strain evidence="1 2">T5K1</strain>
    </source>
</reference>
<evidence type="ECO:0008006" key="3">
    <source>
        <dbReference type="Google" id="ProtNLM"/>
    </source>
</evidence>
<sequence length="119" mass="12575">MANDTTTRMGNAAGKVADVLTGAKTDTSGLMSAMIEYMGAPRSPGRRTVHERARDAGLEPMVRKWEDATSPATPVGGDVVTRLLPADVIDHFSRQTGLSRTATIAGLGDLLPHMSRLDG</sequence>
<protein>
    <recommendedName>
        <fullName evidence="3">DUF937 domain-containing protein</fullName>
    </recommendedName>
</protein>
<dbReference type="Proteomes" id="UP000247609">
    <property type="component" value="Unassembled WGS sequence"/>
</dbReference>
<evidence type="ECO:0000313" key="2">
    <source>
        <dbReference type="Proteomes" id="UP000247609"/>
    </source>
</evidence>
<dbReference type="InterPro" id="IPR027405">
    <property type="entry name" value="YidB-like"/>
</dbReference>
<evidence type="ECO:0000313" key="1">
    <source>
        <dbReference type="EMBL" id="PYD74893.1"/>
    </source>
</evidence>
<comment type="caution">
    <text evidence="1">The sequence shown here is derived from an EMBL/GenBank/DDBJ whole genome shotgun (WGS) entry which is preliminary data.</text>
</comment>
<dbReference type="Gene3D" id="1.10.10.690">
    <property type="entry name" value="YidB-like"/>
    <property type="match status" value="1"/>
</dbReference>
<dbReference type="EMBL" id="NOXG01000019">
    <property type="protein sequence ID" value="PYD74893.1"/>
    <property type="molecule type" value="Genomic_DNA"/>
</dbReference>
<gene>
    <name evidence="1" type="ORF">CFR71_12380</name>
</gene>
<name>A0A318QQ92_9PROT</name>
<dbReference type="RefSeq" id="WP_110531600.1">
    <property type="nucleotide sequence ID" value="NZ_NOXG01000019.1"/>
</dbReference>
<accession>A0A318QQ92</accession>
<dbReference type="Pfam" id="PF20159">
    <property type="entry name" value="YidB"/>
    <property type="match status" value="1"/>
</dbReference>
<dbReference type="SUPFAM" id="SSF140804">
    <property type="entry name" value="YidB-like"/>
    <property type="match status" value="1"/>
</dbReference>
<dbReference type="AlphaFoldDB" id="A0A318QQ92"/>
<dbReference type="InterPro" id="IPR045372">
    <property type="entry name" value="YidB"/>
</dbReference>